<protein>
    <submittedName>
        <fullName evidence="2">Uncharacterized protein</fullName>
    </submittedName>
</protein>
<feature type="compositionally biased region" description="Polar residues" evidence="1">
    <location>
        <begin position="118"/>
        <end position="127"/>
    </location>
</feature>
<proteinExistence type="predicted"/>
<evidence type="ECO:0000256" key="1">
    <source>
        <dbReference type="SAM" id="MobiDB-lite"/>
    </source>
</evidence>
<gene>
    <name evidence="2" type="ORF">QN277_003346</name>
</gene>
<evidence type="ECO:0000313" key="3">
    <source>
        <dbReference type="Proteomes" id="UP001293593"/>
    </source>
</evidence>
<dbReference type="Proteomes" id="UP001293593">
    <property type="component" value="Unassembled WGS sequence"/>
</dbReference>
<evidence type="ECO:0000313" key="2">
    <source>
        <dbReference type="EMBL" id="KAK4260200.1"/>
    </source>
</evidence>
<feature type="compositionally biased region" description="Basic and acidic residues" evidence="1">
    <location>
        <begin position="1"/>
        <end position="11"/>
    </location>
</feature>
<feature type="compositionally biased region" description="Basic residues" evidence="1">
    <location>
        <begin position="72"/>
        <end position="82"/>
    </location>
</feature>
<comment type="caution">
    <text evidence="2">The sequence shown here is derived from an EMBL/GenBank/DDBJ whole genome shotgun (WGS) entry which is preliminary data.</text>
</comment>
<sequence length="178" mass="19914">MNREERKRKFNDAIVNMLFPPPPSPPEEESRPVQASITGFDSDAIPDTLDGYENASTSSEEEQESDSQKLTRAQRKRIRKKKLKEEAIRRGKLIGPLLPAGGNLGSDQEANHPPPVRSNASESQENCGTEETDPQTSKKVNQRRKAKRMAKVRQKSSDAENLKQHSASDPSVDLKEDH</sequence>
<dbReference type="AlphaFoldDB" id="A0AAE1MCC7"/>
<keyword evidence="3" id="KW-1185">Reference proteome</keyword>
<accession>A0AAE1MCC7</accession>
<feature type="region of interest" description="Disordered" evidence="1">
    <location>
        <begin position="1"/>
        <end position="178"/>
    </location>
</feature>
<feature type="compositionally biased region" description="Basic residues" evidence="1">
    <location>
        <begin position="140"/>
        <end position="154"/>
    </location>
</feature>
<organism evidence="2 3">
    <name type="scientific">Acacia crassicarpa</name>
    <name type="common">northern wattle</name>
    <dbReference type="NCBI Taxonomy" id="499986"/>
    <lineage>
        <taxon>Eukaryota</taxon>
        <taxon>Viridiplantae</taxon>
        <taxon>Streptophyta</taxon>
        <taxon>Embryophyta</taxon>
        <taxon>Tracheophyta</taxon>
        <taxon>Spermatophyta</taxon>
        <taxon>Magnoliopsida</taxon>
        <taxon>eudicotyledons</taxon>
        <taxon>Gunneridae</taxon>
        <taxon>Pentapetalae</taxon>
        <taxon>rosids</taxon>
        <taxon>fabids</taxon>
        <taxon>Fabales</taxon>
        <taxon>Fabaceae</taxon>
        <taxon>Caesalpinioideae</taxon>
        <taxon>mimosoid clade</taxon>
        <taxon>Acacieae</taxon>
        <taxon>Acacia</taxon>
    </lineage>
</organism>
<reference evidence="2" key="1">
    <citation type="submission" date="2023-10" db="EMBL/GenBank/DDBJ databases">
        <title>Chromosome-level genome of the transformable northern wattle, Acacia crassicarpa.</title>
        <authorList>
            <person name="Massaro I."/>
            <person name="Sinha N.R."/>
            <person name="Poethig S."/>
            <person name="Leichty A.R."/>
        </authorList>
    </citation>
    <scope>NUCLEOTIDE SEQUENCE</scope>
    <source>
        <strain evidence="2">Acra3RX</strain>
        <tissue evidence="2">Leaf</tissue>
    </source>
</reference>
<dbReference type="EMBL" id="JAWXYG010000010">
    <property type="protein sequence ID" value="KAK4260200.1"/>
    <property type="molecule type" value="Genomic_DNA"/>
</dbReference>
<name>A0AAE1MCC7_9FABA</name>